<dbReference type="InterPro" id="IPR000225">
    <property type="entry name" value="Armadillo"/>
</dbReference>
<sequence>MTSAYDSDFLARLTARRLAELSRSRLQRGSRNDEDLSLDLDKEKRMLDMLSLVHGNYAVAEPFMRHMELYVKELRQHLQGVIDADLTSDSVLRVFTSEACIDYTVKLVDIVADIARTYDREGSYRVLELAASTLAMFSGRASALPALLKYGAVPAMIKLLSPLFPQVIVITAADALGNLSENVSARLSFRGHGGVGSLVRLLRNDVDSSVKIAAAASLSQYASLDGVVQDSVRYIGGIDLLVALLASQDANLAKVARVCLLSLRRGNPKNQAEIMNCIRNNVELAKDMYKLDSASELLRFEDELKNGSSSELYYVSSNTSMEVLSLIEELNARGGIERPHTADRYVSKIAASTHTPITPLKVPRRSLSAKSMVSSARSALTTPEYKTRDTTRSTLTTPHYGIRDSSLESFLSQDYRARSTPRSSSSNRSYRADNGHGSSPRMKELSVEKGSSLLRDSRTAAEEDWLIGTGALEGLEGEVLRRKHVARFTPEEVCMLLEEMGFDMLDLRGFRVARVDGLRLIDMSELELSVDMVLPKSRVRKVQALQKAVRTFDSIATLPQQGRISESELRLFLAYQGANNNDMYKVVKLFRTLVRMDDFEFVTFWDFVTSFDWVSQAFRIYHIRY</sequence>
<dbReference type="PROSITE" id="PS50176">
    <property type="entry name" value="ARM_REPEAT"/>
    <property type="match status" value="1"/>
</dbReference>
<organism evidence="3 4">
    <name type="scientific">Chlamydomonas eustigma</name>
    <dbReference type="NCBI Taxonomy" id="1157962"/>
    <lineage>
        <taxon>Eukaryota</taxon>
        <taxon>Viridiplantae</taxon>
        <taxon>Chlorophyta</taxon>
        <taxon>core chlorophytes</taxon>
        <taxon>Chlorophyceae</taxon>
        <taxon>CS clade</taxon>
        <taxon>Chlamydomonadales</taxon>
        <taxon>Chlamydomonadaceae</taxon>
        <taxon>Chlamydomonas</taxon>
    </lineage>
</organism>
<dbReference type="InterPro" id="IPR016024">
    <property type="entry name" value="ARM-type_fold"/>
</dbReference>
<feature type="compositionally biased region" description="Low complexity" evidence="2">
    <location>
        <begin position="418"/>
        <end position="429"/>
    </location>
</feature>
<feature type="region of interest" description="Disordered" evidence="2">
    <location>
        <begin position="414"/>
        <end position="451"/>
    </location>
</feature>
<evidence type="ECO:0008006" key="5">
    <source>
        <dbReference type="Google" id="ProtNLM"/>
    </source>
</evidence>
<dbReference type="EMBL" id="BEGY01000085">
    <property type="protein sequence ID" value="GAX82754.1"/>
    <property type="molecule type" value="Genomic_DNA"/>
</dbReference>
<dbReference type="InterPro" id="IPR011989">
    <property type="entry name" value="ARM-like"/>
</dbReference>
<evidence type="ECO:0000256" key="1">
    <source>
        <dbReference type="PROSITE-ProRule" id="PRU00259"/>
    </source>
</evidence>
<reference evidence="3 4" key="1">
    <citation type="submission" date="2017-08" db="EMBL/GenBank/DDBJ databases">
        <title>Acidophilic green algal genome provides insights into adaptation to an acidic environment.</title>
        <authorList>
            <person name="Hirooka S."/>
            <person name="Hirose Y."/>
            <person name="Kanesaki Y."/>
            <person name="Higuchi S."/>
            <person name="Fujiwara T."/>
            <person name="Onuma R."/>
            <person name="Era A."/>
            <person name="Ohbayashi R."/>
            <person name="Uzuka A."/>
            <person name="Nozaki H."/>
            <person name="Yoshikawa H."/>
            <person name="Miyagishima S.Y."/>
        </authorList>
    </citation>
    <scope>NUCLEOTIDE SEQUENCE [LARGE SCALE GENOMIC DNA]</scope>
    <source>
        <strain evidence="3 4">NIES-2499</strain>
    </source>
</reference>
<dbReference type="Gene3D" id="1.25.10.10">
    <property type="entry name" value="Leucine-rich Repeat Variant"/>
    <property type="match status" value="2"/>
</dbReference>
<gene>
    <name evidence="3" type="ORF">CEUSTIGMA_g10180.t1</name>
</gene>
<feature type="region of interest" description="Disordered" evidence="2">
    <location>
        <begin position="363"/>
        <end position="400"/>
    </location>
</feature>
<dbReference type="AlphaFoldDB" id="A0A250XI50"/>
<comment type="caution">
    <text evidence="3">The sequence shown here is derived from an EMBL/GenBank/DDBJ whole genome shotgun (WGS) entry which is preliminary data.</text>
</comment>
<name>A0A250XI50_9CHLO</name>
<dbReference type="PANTHER" id="PTHR46241:SF1">
    <property type="entry name" value="OUTER DYNEIN ARM-DOCKING COMPLEX SUBUNIT 2"/>
    <property type="match status" value="1"/>
</dbReference>
<keyword evidence="4" id="KW-1185">Reference proteome</keyword>
<proteinExistence type="predicted"/>
<dbReference type="PANTHER" id="PTHR46241">
    <property type="entry name" value="ARMADILLO REPEAT-CONTAINING PROTEIN 4 ARMC4"/>
    <property type="match status" value="1"/>
</dbReference>
<evidence type="ECO:0000313" key="4">
    <source>
        <dbReference type="Proteomes" id="UP000232323"/>
    </source>
</evidence>
<feature type="compositionally biased region" description="Polar residues" evidence="2">
    <location>
        <begin position="368"/>
        <end position="381"/>
    </location>
</feature>
<evidence type="ECO:0000313" key="3">
    <source>
        <dbReference type="EMBL" id="GAX82754.1"/>
    </source>
</evidence>
<feature type="repeat" description="ARM" evidence="1">
    <location>
        <begin position="151"/>
        <end position="194"/>
    </location>
</feature>
<protein>
    <recommendedName>
        <fullName evidence="5">SAM domain-containing protein</fullName>
    </recommendedName>
</protein>
<dbReference type="OrthoDB" id="535462at2759"/>
<dbReference type="SMART" id="SM00185">
    <property type="entry name" value="ARM"/>
    <property type="match status" value="2"/>
</dbReference>
<accession>A0A250XI50</accession>
<dbReference type="Proteomes" id="UP000232323">
    <property type="component" value="Unassembled WGS sequence"/>
</dbReference>
<evidence type="ECO:0000256" key="2">
    <source>
        <dbReference type="SAM" id="MobiDB-lite"/>
    </source>
</evidence>
<dbReference type="SUPFAM" id="SSF48371">
    <property type="entry name" value="ARM repeat"/>
    <property type="match status" value="1"/>
</dbReference>